<reference evidence="1 2" key="1">
    <citation type="journal article" date="2022" name="New Phytol.">
        <title>Ecological generalism drives hyperdiversity of secondary metabolite gene clusters in xylarialean endophytes.</title>
        <authorList>
            <person name="Franco M.E.E."/>
            <person name="Wisecaver J.H."/>
            <person name="Arnold A.E."/>
            <person name="Ju Y.M."/>
            <person name="Slot J.C."/>
            <person name="Ahrendt S."/>
            <person name="Moore L.P."/>
            <person name="Eastman K.E."/>
            <person name="Scott K."/>
            <person name="Konkel Z."/>
            <person name="Mondo S.J."/>
            <person name="Kuo A."/>
            <person name="Hayes R.D."/>
            <person name="Haridas S."/>
            <person name="Andreopoulos B."/>
            <person name="Riley R."/>
            <person name="LaButti K."/>
            <person name="Pangilinan J."/>
            <person name="Lipzen A."/>
            <person name="Amirebrahimi M."/>
            <person name="Yan J."/>
            <person name="Adam C."/>
            <person name="Keymanesh K."/>
            <person name="Ng V."/>
            <person name="Louie K."/>
            <person name="Northen T."/>
            <person name="Drula E."/>
            <person name="Henrissat B."/>
            <person name="Hsieh H.M."/>
            <person name="Youens-Clark K."/>
            <person name="Lutzoni F."/>
            <person name="Miadlikowska J."/>
            <person name="Eastwood D.C."/>
            <person name="Hamelin R.C."/>
            <person name="Grigoriev I.V."/>
            <person name="U'Ren J.M."/>
        </authorList>
    </citation>
    <scope>NUCLEOTIDE SEQUENCE [LARGE SCALE GENOMIC DNA]</scope>
    <source>
        <strain evidence="1 2">CBS 119005</strain>
    </source>
</reference>
<dbReference type="EMBL" id="MU393493">
    <property type="protein sequence ID" value="KAI4863990.1"/>
    <property type="molecule type" value="Genomic_DNA"/>
</dbReference>
<accession>A0ACB9YZ33</accession>
<name>A0ACB9YZ33_9PEZI</name>
<gene>
    <name evidence="1" type="ORF">F4820DRAFT_459111</name>
</gene>
<evidence type="ECO:0000313" key="2">
    <source>
        <dbReference type="Proteomes" id="UP001497700"/>
    </source>
</evidence>
<organism evidence="1 2">
    <name type="scientific">Hypoxylon rubiginosum</name>
    <dbReference type="NCBI Taxonomy" id="110542"/>
    <lineage>
        <taxon>Eukaryota</taxon>
        <taxon>Fungi</taxon>
        <taxon>Dikarya</taxon>
        <taxon>Ascomycota</taxon>
        <taxon>Pezizomycotina</taxon>
        <taxon>Sordariomycetes</taxon>
        <taxon>Xylariomycetidae</taxon>
        <taxon>Xylariales</taxon>
        <taxon>Hypoxylaceae</taxon>
        <taxon>Hypoxylon</taxon>
    </lineage>
</organism>
<dbReference type="Proteomes" id="UP001497700">
    <property type="component" value="Unassembled WGS sequence"/>
</dbReference>
<evidence type="ECO:0000313" key="1">
    <source>
        <dbReference type="EMBL" id="KAI4863990.1"/>
    </source>
</evidence>
<protein>
    <submittedName>
        <fullName evidence="1">Uncharacterized protein</fullName>
    </submittedName>
</protein>
<keyword evidence="2" id="KW-1185">Reference proteome</keyword>
<sequence>MISPQTPHNLEDEELEGRLIIRRFTDELAGSNELERLTKAAQAEIDEEEEKKERQRLRLLYESPGNSGDVDFIASDTARNMLQKMVTEFIENEKPSVLQRMGFKHESTKSKANKMLQDMITSDVATLKASIDGLEEDWKKNNGAVYRFFMRVCKTLDNHKSIFAVFPSQNEYTEVLCSGISCLVKAAKNHSEIAELLADSISRISETVTRVSKITLVFQTQAIRQKFADIYAVLFRFYRKAIEWYLKKKIERAFGSFNENLKAGFESAEAELNREIGELYRESDISGHAVVATVDRKIDGVGRRIDDVDRKIDYMYAELRRQRADCEVDDHAAGHRMLDLLWDLWAEKQARQLEPAERRLPPAIEPAPFSIQNNPKNTITLARAREYSAALERYIVGDEGPARFAAGRSWVAEDGVLPRLRAWMVAGGPASRTLWISSPPDLGGVTSAQASALAVWAAAWKAKTPLISHFCQRPRRDHHRLLSAEQAGLIGLVYSLLRQLLQFRRADDAVRVSEESLGALDGGTGSWETGLEVLEALLGNAPALTYCVIDGLNDLEFGDGARWCRQLLEVLFARQRVAGATFNILLTTAGQSRLLASVIGLEDRYIAQRPARELERWGERIELEAQMAEQAEQ</sequence>
<proteinExistence type="predicted"/>
<comment type="caution">
    <text evidence="1">The sequence shown here is derived from an EMBL/GenBank/DDBJ whole genome shotgun (WGS) entry which is preliminary data.</text>
</comment>